<dbReference type="InterPro" id="IPR039420">
    <property type="entry name" value="WalR-like"/>
</dbReference>
<dbReference type="Gene3D" id="3.40.50.2300">
    <property type="match status" value="1"/>
</dbReference>
<keyword evidence="4" id="KW-0804">Transcription</keyword>
<dbReference type="SUPFAM" id="SSF46894">
    <property type="entry name" value="C-terminal effector domain of the bipartite response regulators"/>
    <property type="match status" value="1"/>
</dbReference>
<evidence type="ECO:0000313" key="9">
    <source>
        <dbReference type="Proteomes" id="UP000273158"/>
    </source>
</evidence>
<dbReference type="EMBL" id="RCDB01000001">
    <property type="protein sequence ID" value="RLK52157.1"/>
    <property type="molecule type" value="Genomic_DNA"/>
</dbReference>
<dbReference type="CDD" id="cd17535">
    <property type="entry name" value="REC_NarL-like"/>
    <property type="match status" value="1"/>
</dbReference>
<reference evidence="8 9" key="1">
    <citation type="journal article" date="2015" name="Stand. Genomic Sci.">
        <title>Genomic Encyclopedia of Bacterial and Archaeal Type Strains, Phase III: the genomes of soil and plant-associated and newly described type strains.</title>
        <authorList>
            <person name="Whitman W.B."/>
            <person name="Woyke T."/>
            <person name="Klenk H.P."/>
            <person name="Zhou Y."/>
            <person name="Lilburn T.G."/>
            <person name="Beck B.J."/>
            <person name="De Vos P."/>
            <person name="Vandamme P."/>
            <person name="Eisen J.A."/>
            <person name="Garrity G."/>
            <person name="Hugenholtz P."/>
            <person name="Kyrpides N.C."/>
        </authorList>
    </citation>
    <scope>NUCLEOTIDE SEQUENCE [LARGE SCALE GENOMIC DNA]</scope>
    <source>
        <strain evidence="8 9">S2T63</strain>
    </source>
</reference>
<dbReference type="InterPro" id="IPR058245">
    <property type="entry name" value="NreC/VraR/RcsB-like_REC"/>
</dbReference>
<dbReference type="PROSITE" id="PS00622">
    <property type="entry name" value="HTH_LUXR_1"/>
    <property type="match status" value="1"/>
</dbReference>
<protein>
    <submittedName>
        <fullName evidence="8">LuxR family two component transcriptional regulator</fullName>
    </submittedName>
</protein>
<name>A0A498CA38_9MICO</name>
<dbReference type="GO" id="GO:0000160">
    <property type="term" value="P:phosphorelay signal transduction system"/>
    <property type="evidence" value="ECO:0007669"/>
    <property type="project" value="InterPro"/>
</dbReference>
<dbReference type="PANTHER" id="PTHR43214">
    <property type="entry name" value="TWO-COMPONENT RESPONSE REGULATOR"/>
    <property type="match status" value="1"/>
</dbReference>
<keyword evidence="3" id="KW-0238">DNA-binding</keyword>
<evidence type="ECO:0000259" key="7">
    <source>
        <dbReference type="PROSITE" id="PS50110"/>
    </source>
</evidence>
<dbReference type="InterPro" id="IPR011006">
    <property type="entry name" value="CheY-like_superfamily"/>
</dbReference>
<comment type="caution">
    <text evidence="8">The sequence shown here is derived from an EMBL/GenBank/DDBJ whole genome shotgun (WGS) entry which is preliminary data.</text>
</comment>
<dbReference type="AlphaFoldDB" id="A0A498CA38"/>
<gene>
    <name evidence="8" type="ORF">C7474_0086</name>
</gene>
<evidence type="ECO:0000256" key="2">
    <source>
        <dbReference type="ARBA" id="ARBA00023015"/>
    </source>
</evidence>
<keyword evidence="1 5" id="KW-0597">Phosphoprotein</keyword>
<feature type="domain" description="Response regulatory" evidence="7">
    <location>
        <begin position="11"/>
        <end position="128"/>
    </location>
</feature>
<dbReference type="PROSITE" id="PS50110">
    <property type="entry name" value="RESPONSE_REGULATORY"/>
    <property type="match status" value="1"/>
</dbReference>
<evidence type="ECO:0000256" key="4">
    <source>
        <dbReference type="ARBA" id="ARBA00023163"/>
    </source>
</evidence>
<dbReference type="PRINTS" id="PR00038">
    <property type="entry name" value="HTHLUXR"/>
</dbReference>
<dbReference type="PROSITE" id="PS50043">
    <property type="entry name" value="HTH_LUXR_2"/>
    <property type="match status" value="1"/>
</dbReference>
<dbReference type="InterPro" id="IPR016032">
    <property type="entry name" value="Sig_transdc_resp-reg_C-effctor"/>
</dbReference>
<evidence type="ECO:0000256" key="3">
    <source>
        <dbReference type="ARBA" id="ARBA00023125"/>
    </source>
</evidence>
<dbReference type="GO" id="GO:0006355">
    <property type="term" value="P:regulation of DNA-templated transcription"/>
    <property type="evidence" value="ECO:0007669"/>
    <property type="project" value="InterPro"/>
</dbReference>
<evidence type="ECO:0000313" key="8">
    <source>
        <dbReference type="EMBL" id="RLK52157.1"/>
    </source>
</evidence>
<organism evidence="8 9">
    <name type="scientific">Microbacterium telephonicum</name>
    <dbReference type="NCBI Taxonomy" id="1714841"/>
    <lineage>
        <taxon>Bacteria</taxon>
        <taxon>Bacillati</taxon>
        <taxon>Actinomycetota</taxon>
        <taxon>Actinomycetes</taxon>
        <taxon>Micrococcales</taxon>
        <taxon>Microbacteriaceae</taxon>
        <taxon>Microbacterium</taxon>
    </lineage>
</organism>
<feature type="modified residue" description="4-aspartylphosphate" evidence="5">
    <location>
        <position position="62"/>
    </location>
</feature>
<dbReference type="CDD" id="cd06170">
    <property type="entry name" value="LuxR_C_like"/>
    <property type="match status" value="1"/>
</dbReference>
<evidence type="ECO:0000259" key="6">
    <source>
        <dbReference type="PROSITE" id="PS50043"/>
    </source>
</evidence>
<evidence type="ECO:0000256" key="5">
    <source>
        <dbReference type="PROSITE-ProRule" id="PRU00169"/>
    </source>
</evidence>
<feature type="domain" description="HTH luxR-type" evidence="6">
    <location>
        <begin position="146"/>
        <end position="211"/>
    </location>
</feature>
<dbReference type="Pfam" id="PF00196">
    <property type="entry name" value="GerE"/>
    <property type="match status" value="1"/>
</dbReference>
<keyword evidence="9" id="KW-1185">Reference proteome</keyword>
<proteinExistence type="predicted"/>
<dbReference type="Pfam" id="PF00072">
    <property type="entry name" value="Response_reg"/>
    <property type="match status" value="1"/>
</dbReference>
<keyword evidence="2" id="KW-0805">Transcription regulation</keyword>
<sequence>MTAPAPAAPLRLIIVDDHPIVRAGMRSLFPADGSVQVVGEAATGEEAVALARHLRPAVVLCDLRLGAGIDGVETTRRLRALDPAPVVVILTTFDRDAEILQAVEAGAAGYLLKDAPAEEITTAIRRAASGELVLSPELTARMVHVMRAPRVRLTDREADVLRLLGTGASNRDIAKSLFVTEATVKTHLVHLFDKLGVDSRARAVAVARERGIL</sequence>
<dbReference type="InterPro" id="IPR001789">
    <property type="entry name" value="Sig_transdc_resp-reg_receiver"/>
</dbReference>
<dbReference type="InterPro" id="IPR000792">
    <property type="entry name" value="Tscrpt_reg_LuxR_C"/>
</dbReference>
<dbReference type="SUPFAM" id="SSF52172">
    <property type="entry name" value="CheY-like"/>
    <property type="match status" value="1"/>
</dbReference>
<dbReference type="SMART" id="SM00448">
    <property type="entry name" value="REC"/>
    <property type="match status" value="1"/>
</dbReference>
<dbReference type="PANTHER" id="PTHR43214:SF24">
    <property type="entry name" value="TRANSCRIPTIONAL REGULATORY PROTEIN NARL-RELATED"/>
    <property type="match status" value="1"/>
</dbReference>
<dbReference type="SMART" id="SM00421">
    <property type="entry name" value="HTH_LUXR"/>
    <property type="match status" value="1"/>
</dbReference>
<evidence type="ECO:0000256" key="1">
    <source>
        <dbReference type="ARBA" id="ARBA00022553"/>
    </source>
</evidence>
<dbReference type="GO" id="GO:0003677">
    <property type="term" value="F:DNA binding"/>
    <property type="evidence" value="ECO:0007669"/>
    <property type="project" value="UniProtKB-KW"/>
</dbReference>
<dbReference type="Proteomes" id="UP000273158">
    <property type="component" value="Unassembled WGS sequence"/>
</dbReference>
<accession>A0A498CA38</accession>